<feature type="transmembrane region" description="Helical" evidence="5">
    <location>
        <begin position="85"/>
        <end position="112"/>
    </location>
</feature>
<dbReference type="EnsemblMetazoa" id="BGLB016386-RA">
    <property type="protein sequence ID" value="BGLB016386-PA"/>
    <property type="gene ID" value="BGLB016386"/>
</dbReference>
<dbReference type="PANTHER" id="PTHR11471">
    <property type="entry name" value="TUMOR NECROSIS FACTOR FAMILY MEMBER"/>
    <property type="match status" value="1"/>
</dbReference>
<feature type="domain" description="THD" evidence="6">
    <location>
        <begin position="222"/>
        <end position="384"/>
    </location>
</feature>
<dbReference type="STRING" id="6526.A0A2C9K817"/>
<evidence type="ECO:0000256" key="2">
    <source>
        <dbReference type="ARBA" id="ARBA00008670"/>
    </source>
</evidence>
<dbReference type="InterPro" id="IPR006052">
    <property type="entry name" value="TNF_dom"/>
</dbReference>
<protein>
    <recommendedName>
        <fullName evidence="6">THD domain-containing protein</fullName>
    </recommendedName>
</protein>
<dbReference type="AlphaFoldDB" id="A0A2C9K817"/>
<reference evidence="7" key="1">
    <citation type="submission" date="2020-05" db="UniProtKB">
        <authorList>
            <consortium name="EnsemblMetazoa"/>
        </authorList>
    </citation>
    <scope>IDENTIFICATION</scope>
    <source>
        <strain evidence="7">BB02</strain>
    </source>
</reference>
<dbReference type="OrthoDB" id="5980568at2759"/>
<keyword evidence="5" id="KW-1133">Transmembrane helix</keyword>
<evidence type="ECO:0000256" key="3">
    <source>
        <dbReference type="ARBA" id="ARBA00022514"/>
    </source>
</evidence>
<dbReference type="GO" id="GO:0005164">
    <property type="term" value="F:tumor necrosis factor receptor binding"/>
    <property type="evidence" value="ECO:0007669"/>
    <property type="project" value="InterPro"/>
</dbReference>
<dbReference type="RefSeq" id="XP_013087321.2">
    <property type="nucleotide sequence ID" value="XM_013231867.2"/>
</dbReference>
<dbReference type="GO" id="GO:0016020">
    <property type="term" value="C:membrane"/>
    <property type="evidence" value="ECO:0007669"/>
    <property type="project" value="UniProtKB-SubCell"/>
</dbReference>
<dbReference type="Proteomes" id="UP000076420">
    <property type="component" value="Unassembled WGS sequence"/>
</dbReference>
<dbReference type="GO" id="GO:0006955">
    <property type="term" value="P:immune response"/>
    <property type="evidence" value="ECO:0007669"/>
    <property type="project" value="InterPro"/>
</dbReference>
<keyword evidence="3" id="KW-0202">Cytokine</keyword>
<name>A0A2C9K817_BIOGL</name>
<proteinExistence type="inferred from homology"/>
<sequence>MTTGDTMSNLYDPNLDSKQPFLKNNISAAGSSTGVCGAGGHNGNASNGNNTAFSNGLNDGSGAPKLNNRLDDYQSLQSTVAKLRVWLFAITGVAIAGFVILIIVVTCLYATLNYDLTHHNHKPKIGEQMAAILEREELCVPCEDFLTGPSPQELSKLNRFTMKDTDTGGRDCCVDQPLELLELLKLHIEKRFRQEMAKGTMNRWDKLSRQDAPSNNSKVLKPAAHLMYINQDMTNVAQVHGRQYTIGKWLHDDDIAFTYQIDYRHGRLVIPEDGHYYIYSQISFIEMFDVQNNEAYGSRNGPEGPSLSHYLYRYNILYHNGGEEKLAQNSITKCWGQSKTFGEYTSNLGAVFYLRNADEIFIKVSNISMISSDPKLSYFGLFKV</sequence>
<dbReference type="SMART" id="SM00207">
    <property type="entry name" value="TNF"/>
    <property type="match status" value="1"/>
</dbReference>
<dbReference type="GO" id="GO:0005615">
    <property type="term" value="C:extracellular space"/>
    <property type="evidence" value="ECO:0007669"/>
    <property type="project" value="UniProtKB-KW"/>
</dbReference>
<dbReference type="Gene3D" id="2.60.120.40">
    <property type="match status" value="1"/>
</dbReference>
<dbReference type="PROSITE" id="PS50049">
    <property type="entry name" value="THD_2"/>
    <property type="match status" value="1"/>
</dbReference>
<comment type="similarity">
    <text evidence="2">Belongs to the tumor necrosis factor family.</text>
</comment>
<dbReference type="InterPro" id="IPR008983">
    <property type="entry name" value="Tumour_necrosis_fac-like_dom"/>
</dbReference>
<dbReference type="VEuPathDB" id="VectorBase:BGLAX_028592"/>
<organism evidence="7 8">
    <name type="scientific">Biomphalaria glabrata</name>
    <name type="common">Bloodfluke planorb</name>
    <name type="synonym">Freshwater snail</name>
    <dbReference type="NCBI Taxonomy" id="6526"/>
    <lineage>
        <taxon>Eukaryota</taxon>
        <taxon>Metazoa</taxon>
        <taxon>Spiralia</taxon>
        <taxon>Lophotrochozoa</taxon>
        <taxon>Mollusca</taxon>
        <taxon>Gastropoda</taxon>
        <taxon>Heterobranchia</taxon>
        <taxon>Euthyneura</taxon>
        <taxon>Panpulmonata</taxon>
        <taxon>Hygrophila</taxon>
        <taxon>Lymnaeoidea</taxon>
        <taxon>Planorbidae</taxon>
        <taxon>Biomphalaria</taxon>
    </lineage>
</organism>
<evidence type="ECO:0000259" key="6">
    <source>
        <dbReference type="PROSITE" id="PS50049"/>
    </source>
</evidence>
<dbReference type="KEGG" id="bgt:106071704"/>
<evidence type="ECO:0000256" key="1">
    <source>
        <dbReference type="ARBA" id="ARBA00004370"/>
    </source>
</evidence>
<dbReference type="GO" id="GO:0005125">
    <property type="term" value="F:cytokine activity"/>
    <property type="evidence" value="ECO:0007669"/>
    <property type="project" value="UniProtKB-KW"/>
</dbReference>
<comment type="subcellular location">
    <subcellularLocation>
        <location evidence="1">Membrane</location>
    </subcellularLocation>
</comment>
<dbReference type="EnsemblMetazoa" id="BGLB016386-RB">
    <property type="protein sequence ID" value="BGLB016386-PB"/>
    <property type="gene ID" value="BGLB016386"/>
</dbReference>
<dbReference type="SUPFAM" id="SSF49842">
    <property type="entry name" value="TNF-like"/>
    <property type="match status" value="1"/>
</dbReference>
<accession>A0A2C9K817</accession>
<evidence type="ECO:0000313" key="7">
    <source>
        <dbReference type="EnsemblMetazoa" id="BGLB016386-PC"/>
    </source>
</evidence>
<dbReference type="RefSeq" id="XP_013087319.2">
    <property type="nucleotide sequence ID" value="XM_013231865.2"/>
</dbReference>
<keyword evidence="5" id="KW-0812">Transmembrane</keyword>
<dbReference type="Pfam" id="PF00229">
    <property type="entry name" value="TNF"/>
    <property type="match status" value="1"/>
</dbReference>
<evidence type="ECO:0000313" key="8">
    <source>
        <dbReference type="Proteomes" id="UP000076420"/>
    </source>
</evidence>
<dbReference type="CDD" id="cd00184">
    <property type="entry name" value="TNF"/>
    <property type="match status" value="1"/>
</dbReference>
<gene>
    <name evidence="7" type="primary">106071704</name>
</gene>
<evidence type="ECO:0000256" key="4">
    <source>
        <dbReference type="ARBA" id="ARBA00023136"/>
    </source>
</evidence>
<dbReference type="EnsemblMetazoa" id="BGLB016386-RC">
    <property type="protein sequence ID" value="BGLB016386-PC"/>
    <property type="gene ID" value="BGLB016386"/>
</dbReference>
<keyword evidence="4 5" id="KW-0472">Membrane</keyword>
<dbReference type="VEuPathDB" id="VectorBase:BGLB016386"/>
<evidence type="ECO:0000256" key="5">
    <source>
        <dbReference type="SAM" id="Phobius"/>
    </source>
</evidence>
<dbReference type="PANTHER" id="PTHR11471:SF13">
    <property type="entry name" value="TNF FAMILY PROFILE DOMAIN-CONTAINING PROTEIN"/>
    <property type="match status" value="1"/>
</dbReference>